<dbReference type="RefSeq" id="WP_067906731.1">
    <property type="nucleotide sequence ID" value="NZ_BSRZ01000008.1"/>
</dbReference>
<sequence>MSLYDNAALAYREAGEQRHFHILRPDDGALLANVTQVVGPEPKRGLKRFFSASPDRSRAVVRADAPDGTQLFFVDRAEGQEMSALEPPCAVVAPDGRLIGRVVHNAAAFAQSFLEGMRAVPGGRSTVQQAHRLLDAQDRPLCDVTWEPIQSGGHLESFIGGKNCVYTDANGTQLARFEGGVLRLSFQFPEPLRTLLIASPLAFALMTDL</sequence>
<proteinExistence type="predicted"/>
<evidence type="ECO:0000313" key="1">
    <source>
        <dbReference type="EMBL" id="GLW65244.1"/>
    </source>
</evidence>
<protein>
    <submittedName>
        <fullName evidence="1">Uncharacterized protein</fullName>
    </submittedName>
</protein>
<keyword evidence="2" id="KW-1185">Reference proteome</keyword>
<dbReference type="EMBL" id="BSRZ01000008">
    <property type="protein sequence ID" value="GLW65244.1"/>
    <property type="molecule type" value="Genomic_DNA"/>
</dbReference>
<reference evidence="1" key="1">
    <citation type="submission" date="2023-02" db="EMBL/GenBank/DDBJ databases">
        <title>Actinomadura rubrobrunea NBRC 14622.</title>
        <authorList>
            <person name="Ichikawa N."/>
            <person name="Sato H."/>
            <person name="Tonouchi N."/>
        </authorList>
    </citation>
    <scope>NUCLEOTIDE SEQUENCE</scope>
    <source>
        <strain evidence="1">NBRC 14622</strain>
    </source>
</reference>
<gene>
    <name evidence="1" type="ORF">Arub01_34880</name>
</gene>
<comment type="caution">
    <text evidence="1">The sequence shown here is derived from an EMBL/GenBank/DDBJ whole genome shotgun (WGS) entry which is preliminary data.</text>
</comment>
<name>A0A9W6PY92_9ACTN</name>
<dbReference type="AlphaFoldDB" id="A0A9W6PY92"/>
<dbReference type="Proteomes" id="UP001165124">
    <property type="component" value="Unassembled WGS sequence"/>
</dbReference>
<evidence type="ECO:0000313" key="2">
    <source>
        <dbReference type="Proteomes" id="UP001165124"/>
    </source>
</evidence>
<organism evidence="1 2">
    <name type="scientific">Actinomadura rubrobrunea</name>
    <dbReference type="NCBI Taxonomy" id="115335"/>
    <lineage>
        <taxon>Bacteria</taxon>
        <taxon>Bacillati</taxon>
        <taxon>Actinomycetota</taxon>
        <taxon>Actinomycetes</taxon>
        <taxon>Streptosporangiales</taxon>
        <taxon>Thermomonosporaceae</taxon>
        <taxon>Actinomadura</taxon>
    </lineage>
</organism>
<accession>A0A9W6PY92</accession>